<reference evidence="1 2" key="1">
    <citation type="submission" date="2017-06" db="EMBL/GenBank/DDBJ databases">
        <authorList>
            <person name="Furmanczyk E.M."/>
        </authorList>
    </citation>
    <scope>NUCLEOTIDE SEQUENCE [LARGE SCALE GENOMIC DNA]</scope>
    <source>
        <strain evidence="1 2">DSM 16611</strain>
    </source>
</reference>
<organism evidence="1 2">
    <name type="scientific">Pseudomonas umsongensis</name>
    <dbReference type="NCBI Taxonomy" id="198618"/>
    <lineage>
        <taxon>Bacteria</taxon>
        <taxon>Pseudomonadati</taxon>
        <taxon>Pseudomonadota</taxon>
        <taxon>Gammaproteobacteria</taxon>
        <taxon>Pseudomonadales</taxon>
        <taxon>Pseudomonadaceae</taxon>
        <taxon>Pseudomonas</taxon>
    </lineage>
</organism>
<protein>
    <submittedName>
        <fullName evidence="1">Uncharacterized protein</fullName>
    </submittedName>
</protein>
<name>A0ABX4DWM5_9PSED</name>
<keyword evidence="2" id="KW-1185">Reference proteome</keyword>
<evidence type="ECO:0000313" key="2">
    <source>
        <dbReference type="Proteomes" id="UP000215455"/>
    </source>
</evidence>
<dbReference type="Proteomes" id="UP000215455">
    <property type="component" value="Unassembled WGS sequence"/>
</dbReference>
<proteinExistence type="predicted"/>
<evidence type="ECO:0000313" key="1">
    <source>
        <dbReference type="EMBL" id="OXR33119.1"/>
    </source>
</evidence>
<dbReference type="EMBL" id="NIWU01000002">
    <property type="protein sequence ID" value="OXR33119.1"/>
    <property type="molecule type" value="Genomic_DNA"/>
</dbReference>
<sequence>MFQMQRFRFAQALTAPASEYEGVREKGRDGQMWSWVDSMATYLVIVLIGENASRRFSGATFQITIDGCEINHP</sequence>
<comment type="caution">
    <text evidence="1">The sequence shown here is derived from an EMBL/GenBank/DDBJ whole genome shotgun (WGS) entry which is preliminary data.</text>
</comment>
<accession>A0ABX4DWM5</accession>
<gene>
    <name evidence="1" type="ORF">PSUM_13865</name>
</gene>